<evidence type="ECO:0000313" key="2">
    <source>
        <dbReference type="EMBL" id="GAA2918102.1"/>
    </source>
</evidence>
<protein>
    <recommendedName>
        <fullName evidence="4">Lactoylglutathione lyase</fullName>
    </recommendedName>
</protein>
<name>A0ABN3WJ93_STRTU</name>
<dbReference type="RefSeq" id="WP_344961411.1">
    <property type="nucleotide sequence ID" value="NZ_BAAAXZ010000047.1"/>
</dbReference>
<reference evidence="2 3" key="1">
    <citation type="journal article" date="2019" name="Int. J. Syst. Evol. Microbiol.">
        <title>The Global Catalogue of Microorganisms (GCM) 10K type strain sequencing project: providing services to taxonomists for standard genome sequencing and annotation.</title>
        <authorList>
            <consortium name="The Broad Institute Genomics Platform"/>
            <consortium name="The Broad Institute Genome Sequencing Center for Infectious Disease"/>
            <person name="Wu L."/>
            <person name="Ma J."/>
        </authorList>
    </citation>
    <scope>NUCLEOTIDE SEQUENCE [LARGE SCALE GENOMIC DNA]</scope>
    <source>
        <strain evidence="2 3">JCM 4087</strain>
    </source>
</reference>
<dbReference type="Gene3D" id="3.10.180.10">
    <property type="entry name" value="2,3-Dihydroxybiphenyl 1,2-Dioxygenase, domain 1"/>
    <property type="match status" value="1"/>
</dbReference>
<dbReference type="SUPFAM" id="SSF54593">
    <property type="entry name" value="Glyoxalase/Bleomycin resistance protein/Dihydroxybiphenyl dioxygenase"/>
    <property type="match status" value="1"/>
</dbReference>
<feature type="region of interest" description="Disordered" evidence="1">
    <location>
        <begin position="274"/>
        <end position="300"/>
    </location>
</feature>
<accession>A0ABN3WJ93</accession>
<evidence type="ECO:0000313" key="3">
    <source>
        <dbReference type="Proteomes" id="UP001501102"/>
    </source>
</evidence>
<organism evidence="2 3">
    <name type="scientific">Streptomyces thioluteus</name>
    <dbReference type="NCBI Taxonomy" id="66431"/>
    <lineage>
        <taxon>Bacteria</taxon>
        <taxon>Bacillati</taxon>
        <taxon>Actinomycetota</taxon>
        <taxon>Actinomycetes</taxon>
        <taxon>Kitasatosporales</taxon>
        <taxon>Streptomycetaceae</taxon>
        <taxon>Streptomyces</taxon>
    </lineage>
</organism>
<dbReference type="Proteomes" id="UP001501102">
    <property type="component" value="Unassembled WGS sequence"/>
</dbReference>
<dbReference type="EMBL" id="BAAAXZ010000047">
    <property type="protein sequence ID" value="GAA2918102.1"/>
    <property type="molecule type" value="Genomic_DNA"/>
</dbReference>
<feature type="region of interest" description="Disordered" evidence="1">
    <location>
        <begin position="1"/>
        <end position="22"/>
    </location>
</feature>
<sequence>MPGNVTPEAAAPRLTDPPADRWFRTRPDSSVLGRPRLLARLLIDLDELDDRIALYERLQGVPADLRMPIPDFGGLELAAVGDVLLIASERRFTPVQRRTAYSLIVPSLTAQLGLLVPTGTTVVEPTEEIVPGRRARVRYPDGSLAELVEHRPRPGELPDPRPGISVREATDTGVRLLARRAVPADRLDEAVRFYGTALETDPRRAGDALSAVVGGLLLTGTDEPDPASVAFALRAPSVETVTRLAGSGRATTRGPGGRPVVTLADGVRAEVWERSPRPAAPGGGRRVRPFGWRAAPPRRA</sequence>
<evidence type="ECO:0008006" key="4">
    <source>
        <dbReference type="Google" id="ProtNLM"/>
    </source>
</evidence>
<proteinExistence type="predicted"/>
<gene>
    <name evidence="2" type="ORF">GCM10020221_12910</name>
</gene>
<evidence type="ECO:0000256" key="1">
    <source>
        <dbReference type="SAM" id="MobiDB-lite"/>
    </source>
</evidence>
<dbReference type="InterPro" id="IPR029068">
    <property type="entry name" value="Glyas_Bleomycin-R_OHBP_Dase"/>
</dbReference>
<keyword evidence="3" id="KW-1185">Reference proteome</keyword>
<comment type="caution">
    <text evidence="2">The sequence shown here is derived from an EMBL/GenBank/DDBJ whole genome shotgun (WGS) entry which is preliminary data.</text>
</comment>